<comment type="similarity">
    <text evidence="2">Belongs to the ABC transporter superfamily.</text>
</comment>
<keyword evidence="3" id="KW-0813">Transport</keyword>
<evidence type="ECO:0000256" key="10">
    <source>
        <dbReference type="ARBA" id="ARBA00023136"/>
    </source>
</evidence>
<evidence type="ECO:0000256" key="7">
    <source>
        <dbReference type="ARBA" id="ARBA00022840"/>
    </source>
</evidence>
<sequence length="250" mass="27281">MIRISDLSYHHGRTQVLDQVSLTIPKGGITALVGANGAGKSTLLSLIARLTPLQTGSIHVGDLDVSRCPSDMLARNLSILPQNTEVAPRLTVRELVSFGRYPYHKGQPTSEDHTKIDAALQDFDLTPLADRVLDTLSGGQKQRAYVAMTYAQDTDYILLDEPLNNLDIAASRSLMQTLRHLSQEKGRTIVVVMHDLNYACAYADHLVALSNGKIRAEGHPSQVVTNGFLSSVFSTDAHVHHVDQVPVILV</sequence>
<evidence type="ECO:0000256" key="4">
    <source>
        <dbReference type="ARBA" id="ARBA00022475"/>
    </source>
</evidence>
<dbReference type="CDD" id="cd03214">
    <property type="entry name" value="ABC_Iron-Siderophores_B12_Hemin"/>
    <property type="match status" value="1"/>
</dbReference>
<evidence type="ECO:0000256" key="5">
    <source>
        <dbReference type="ARBA" id="ARBA00022496"/>
    </source>
</evidence>
<dbReference type="OrthoDB" id="9805601at2"/>
<evidence type="ECO:0000313" key="12">
    <source>
        <dbReference type="EMBL" id="TQV67203.1"/>
    </source>
</evidence>
<dbReference type="SUPFAM" id="SSF52540">
    <property type="entry name" value="P-loop containing nucleoside triphosphate hydrolases"/>
    <property type="match status" value="1"/>
</dbReference>
<reference evidence="12 13" key="1">
    <citation type="submission" date="2019-06" db="EMBL/GenBank/DDBJ databases">
        <title>A novel species of marine bacteria.</title>
        <authorList>
            <person name="Wang Y."/>
        </authorList>
    </citation>
    <scope>NUCLEOTIDE SEQUENCE [LARGE SCALE GENOMIC DNA]</scope>
    <source>
        <strain evidence="12 13">MA1-10</strain>
    </source>
</reference>
<dbReference type="RefSeq" id="WP_142854015.1">
    <property type="nucleotide sequence ID" value="NZ_FXWW01000003.1"/>
</dbReference>
<comment type="subcellular location">
    <subcellularLocation>
        <location evidence="1">Cell membrane</location>
        <topology evidence="1">Peripheral membrane protein</topology>
    </subcellularLocation>
</comment>
<name>A0A545SQF2_9RHOB</name>
<keyword evidence="10" id="KW-0472">Membrane</keyword>
<dbReference type="GO" id="GO:0005524">
    <property type="term" value="F:ATP binding"/>
    <property type="evidence" value="ECO:0007669"/>
    <property type="project" value="UniProtKB-KW"/>
</dbReference>
<proteinExistence type="inferred from homology"/>
<dbReference type="Gene3D" id="3.40.50.300">
    <property type="entry name" value="P-loop containing nucleotide triphosphate hydrolases"/>
    <property type="match status" value="1"/>
</dbReference>
<evidence type="ECO:0000256" key="6">
    <source>
        <dbReference type="ARBA" id="ARBA00022741"/>
    </source>
</evidence>
<dbReference type="GO" id="GO:0006826">
    <property type="term" value="P:iron ion transport"/>
    <property type="evidence" value="ECO:0007669"/>
    <property type="project" value="UniProtKB-KW"/>
</dbReference>
<dbReference type="PROSITE" id="PS50893">
    <property type="entry name" value="ABC_TRANSPORTER_2"/>
    <property type="match status" value="1"/>
</dbReference>
<keyword evidence="7 12" id="KW-0067">ATP-binding</keyword>
<gene>
    <name evidence="12" type="ORF">FIL88_11525</name>
</gene>
<keyword evidence="9" id="KW-0406">Ion transport</keyword>
<evidence type="ECO:0000256" key="9">
    <source>
        <dbReference type="ARBA" id="ARBA00023065"/>
    </source>
</evidence>
<dbReference type="InterPro" id="IPR003439">
    <property type="entry name" value="ABC_transporter-like_ATP-bd"/>
</dbReference>
<dbReference type="Pfam" id="PF00005">
    <property type="entry name" value="ABC_tran"/>
    <property type="match status" value="1"/>
</dbReference>
<dbReference type="InterPro" id="IPR027417">
    <property type="entry name" value="P-loop_NTPase"/>
</dbReference>
<dbReference type="InterPro" id="IPR051535">
    <property type="entry name" value="Siderophore_ABC-ATPase"/>
</dbReference>
<dbReference type="GO" id="GO:0016887">
    <property type="term" value="F:ATP hydrolysis activity"/>
    <property type="evidence" value="ECO:0007669"/>
    <property type="project" value="InterPro"/>
</dbReference>
<dbReference type="FunFam" id="3.40.50.300:FF:000134">
    <property type="entry name" value="Iron-enterobactin ABC transporter ATP-binding protein"/>
    <property type="match status" value="1"/>
</dbReference>
<keyword evidence="6" id="KW-0547">Nucleotide-binding</keyword>
<feature type="domain" description="ABC transporter" evidence="11">
    <location>
        <begin position="2"/>
        <end position="236"/>
    </location>
</feature>
<evidence type="ECO:0000256" key="2">
    <source>
        <dbReference type="ARBA" id="ARBA00005417"/>
    </source>
</evidence>
<organism evidence="12 13">
    <name type="scientific">Aliiroseovarius halocynthiae</name>
    <dbReference type="NCBI Taxonomy" id="985055"/>
    <lineage>
        <taxon>Bacteria</taxon>
        <taxon>Pseudomonadati</taxon>
        <taxon>Pseudomonadota</taxon>
        <taxon>Alphaproteobacteria</taxon>
        <taxon>Rhodobacterales</taxon>
        <taxon>Paracoccaceae</taxon>
        <taxon>Aliiroseovarius</taxon>
    </lineage>
</organism>
<accession>A0A545SQF2</accession>
<dbReference type="AlphaFoldDB" id="A0A545SQF2"/>
<comment type="caution">
    <text evidence="12">The sequence shown here is derived from an EMBL/GenBank/DDBJ whole genome shotgun (WGS) entry which is preliminary data.</text>
</comment>
<dbReference type="PANTHER" id="PTHR42771">
    <property type="entry name" value="IRON(3+)-HYDROXAMATE IMPORT ATP-BINDING PROTEIN FHUC"/>
    <property type="match status" value="1"/>
</dbReference>
<keyword evidence="13" id="KW-1185">Reference proteome</keyword>
<evidence type="ECO:0000313" key="13">
    <source>
        <dbReference type="Proteomes" id="UP000315816"/>
    </source>
</evidence>
<keyword evidence="4" id="KW-1003">Cell membrane</keyword>
<dbReference type="SMART" id="SM00382">
    <property type="entry name" value="AAA"/>
    <property type="match status" value="1"/>
</dbReference>
<dbReference type="Proteomes" id="UP000315816">
    <property type="component" value="Unassembled WGS sequence"/>
</dbReference>
<dbReference type="PANTHER" id="PTHR42771:SF3">
    <property type="entry name" value="PETROBACTIN IMPORT ATP-BINDING PROTEIN YCLP"/>
    <property type="match status" value="1"/>
</dbReference>
<dbReference type="GO" id="GO:0005886">
    <property type="term" value="C:plasma membrane"/>
    <property type="evidence" value="ECO:0007669"/>
    <property type="project" value="UniProtKB-SubCell"/>
</dbReference>
<evidence type="ECO:0000256" key="1">
    <source>
        <dbReference type="ARBA" id="ARBA00004202"/>
    </source>
</evidence>
<protein>
    <submittedName>
        <fullName evidence="12">ATP-binding cassette domain-containing protein</fullName>
    </submittedName>
</protein>
<evidence type="ECO:0000259" key="11">
    <source>
        <dbReference type="PROSITE" id="PS50893"/>
    </source>
</evidence>
<evidence type="ECO:0000256" key="3">
    <source>
        <dbReference type="ARBA" id="ARBA00022448"/>
    </source>
</evidence>
<dbReference type="EMBL" id="VICH01000007">
    <property type="protein sequence ID" value="TQV67203.1"/>
    <property type="molecule type" value="Genomic_DNA"/>
</dbReference>
<dbReference type="InterPro" id="IPR003593">
    <property type="entry name" value="AAA+_ATPase"/>
</dbReference>
<keyword evidence="8" id="KW-0408">Iron</keyword>
<keyword evidence="5" id="KW-0410">Iron transport</keyword>
<evidence type="ECO:0000256" key="8">
    <source>
        <dbReference type="ARBA" id="ARBA00023004"/>
    </source>
</evidence>